<reference evidence="1 2" key="1">
    <citation type="journal article" date="2022" name="Nat. Plants">
        <title>Genomes of leafy and leafless Platanthera orchids illuminate the evolution of mycoheterotrophy.</title>
        <authorList>
            <person name="Li M.H."/>
            <person name="Liu K.W."/>
            <person name="Li Z."/>
            <person name="Lu H.C."/>
            <person name="Ye Q.L."/>
            <person name="Zhang D."/>
            <person name="Wang J.Y."/>
            <person name="Li Y.F."/>
            <person name="Zhong Z.M."/>
            <person name="Liu X."/>
            <person name="Yu X."/>
            <person name="Liu D.K."/>
            <person name="Tu X.D."/>
            <person name="Liu B."/>
            <person name="Hao Y."/>
            <person name="Liao X.Y."/>
            <person name="Jiang Y.T."/>
            <person name="Sun W.H."/>
            <person name="Chen J."/>
            <person name="Chen Y.Q."/>
            <person name="Ai Y."/>
            <person name="Zhai J.W."/>
            <person name="Wu S.S."/>
            <person name="Zhou Z."/>
            <person name="Hsiao Y.Y."/>
            <person name="Wu W.L."/>
            <person name="Chen Y.Y."/>
            <person name="Lin Y.F."/>
            <person name="Hsu J.L."/>
            <person name="Li C.Y."/>
            <person name="Wang Z.W."/>
            <person name="Zhao X."/>
            <person name="Zhong W.Y."/>
            <person name="Ma X.K."/>
            <person name="Ma L."/>
            <person name="Huang J."/>
            <person name="Chen G.Z."/>
            <person name="Huang M.Z."/>
            <person name="Huang L."/>
            <person name="Peng D.H."/>
            <person name="Luo Y.B."/>
            <person name="Zou S.Q."/>
            <person name="Chen S.P."/>
            <person name="Lan S."/>
            <person name="Tsai W.C."/>
            <person name="Van de Peer Y."/>
            <person name="Liu Z.J."/>
        </authorList>
    </citation>
    <scope>NUCLEOTIDE SEQUENCE [LARGE SCALE GENOMIC DNA]</scope>
    <source>
        <strain evidence="1">Lor288</strain>
    </source>
</reference>
<organism evidence="1 2">
    <name type="scientific">Platanthera guangdongensis</name>
    <dbReference type="NCBI Taxonomy" id="2320717"/>
    <lineage>
        <taxon>Eukaryota</taxon>
        <taxon>Viridiplantae</taxon>
        <taxon>Streptophyta</taxon>
        <taxon>Embryophyta</taxon>
        <taxon>Tracheophyta</taxon>
        <taxon>Spermatophyta</taxon>
        <taxon>Magnoliopsida</taxon>
        <taxon>Liliopsida</taxon>
        <taxon>Asparagales</taxon>
        <taxon>Orchidaceae</taxon>
        <taxon>Orchidoideae</taxon>
        <taxon>Orchideae</taxon>
        <taxon>Orchidinae</taxon>
        <taxon>Platanthera</taxon>
    </lineage>
</organism>
<evidence type="ECO:0000313" key="1">
    <source>
        <dbReference type="EMBL" id="KAK8968690.1"/>
    </source>
</evidence>
<name>A0ABR2MYY5_9ASPA</name>
<dbReference type="EMBL" id="JBBWWR010000004">
    <property type="protein sequence ID" value="KAK8968690.1"/>
    <property type="molecule type" value="Genomic_DNA"/>
</dbReference>
<protein>
    <submittedName>
        <fullName evidence="1">Uncharacterized protein</fullName>
    </submittedName>
</protein>
<comment type="caution">
    <text evidence="1">The sequence shown here is derived from an EMBL/GenBank/DDBJ whole genome shotgun (WGS) entry which is preliminary data.</text>
</comment>
<accession>A0ABR2MYY5</accession>
<dbReference type="Proteomes" id="UP001412067">
    <property type="component" value="Unassembled WGS sequence"/>
</dbReference>
<evidence type="ECO:0000313" key="2">
    <source>
        <dbReference type="Proteomes" id="UP001412067"/>
    </source>
</evidence>
<gene>
    <name evidence="1" type="ORF">KSP40_PGU016979</name>
</gene>
<proteinExistence type="predicted"/>
<sequence length="83" mass="10094">MIAMPWFLRIKSKARNHGPSVRTNLRLRNMDEMPRRPHRHQTRLRSCRRRKISRGTMKLRLKSEVFCSCVWVEKIWGLVSQFM</sequence>
<keyword evidence="2" id="KW-1185">Reference proteome</keyword>